<sequence>MLSFVLDRPGPHDAQLLAEVDRTIASRFRSLRFSTELERRYEAETLEQRRQFLSAVGIGGILIYNLFMVSDWLSLNDMFTYVALGRVCLMTPIFMILLVIARRASTRRIVEATAAIGTVTCSVMPLIAMIYSESPFRLHYQLGMLLIMVYCTVIQQVPVRCAAVAMACMLVIQLVTTYLADFADFQIWQANALLFFSTAALLMMASWFLEHGSRLSYLFALRGQLLRAQLVELARIDSLTQLFNRRFQGEVLASLWSRAAQTPMNVAVILLDIDHFKSYNDNYGHMQGDTCLRLLSGVIQRTAQKANALTFRFGGEEILVLMTHAHPAQARALAENLRSAVAALNVPHPVLGDGARVTISLGVAIASAPQTSAEVLIAMADKALYVAKGEGRDCLRCAPAEVA</sequence>
<keyword evidence="5" id="KW-0472">Membrane</keyword>
<accession>A0A1C2E001</accession>
<dbReference type="OrthoDB" id="9812260at2"/>
<dbReference type="EMBL" id="MDEN01000062">
    <property type="protein sequence ID" value="OCX20357.1"/>
    <property type="molecule type" value="Genomic_DNA"/>
</dbReference>
<dbReference type="PROSITE" id="PS50887">
    <property type="entry name" value="GGDEF"/>
    <property type="match status" value="1"/>
</dbReference>
<gene>
    <name evidence="7" type="ORF">BBI10_12370</name>
</gene>
<evidence type="ECO:0000256" key="1">
    <source>
        <dbReference type="ARBA" id="ARBA00001946"/>
    </source>
</evidence>
<dbReference type="NCBIfam" id="TIGR00254">
    <property type="entry name" value="GGDEF"/>
    <property type="match status" value="1"/>
</dbReference>
<evidence type="ECO:0000256" key="4">
    <source>
        <dbReference type="ARBA" id="ARBA00034247"/>
    </source>
</evidence>
<proteinExistence type="predicted"/>
<dbReference type="SMART" id="SM00267">
    <property type="entry name" value="GGDEF"/>
    <property type="match status" value="1"/>
</dbReference>
<comment type="subcellular location">
    <subcellularLocation>
        <location evidence="2">Cell inner membrane</location>
    </subcellularLocation>
</comment>
<organism evidence="7 8">
    <name type="scientific">Pseudomonas graminis</name>
    <dbReference type="NCBI Taxonomy" id="158627"/>
    <lineage>
        <taxon>Bacteria</taxon>
        <taxon>Pseudomonadati</taxon>
        <taxon>Pseudomonadota</taxon>
        <taxon>Gammaproteobacteria</taxon>
        <taxon>Pseudomonadales</taxon>
        <taxon>Pseudomonadaceae</taxon>
        <taxon>Pseudomonas</taxon>
    </lineage>
</organism>
<dbReference type="SUPFAM" id="SSF55073">
    <property type="entry name" value="Nucleotide cyclase"/>
    <property type="match status" value="1"/>
</dbReference>
<evidence type="ECO:0000256" key="5">
    <source>
        <dbReference type="SAM" id="Phobius"/>
    </source>
</evidence>
<feature type="domain" description="GGDEF" evidence="6">
    <location>
        <begin position="264"/>
        <end position="400"/>
    </location>
</feature>
<dbReference type="FunFam" id="3.30.70.270:FF:000001">
    <property type="entry name" value="Diguanylate cyclase domain protein"/>
    <property type="match status" value="1"/>
</dbReference>
<feature type="transmembrane region" description="Helical" evidence="5">
    <location>
        <begin position="186"/>
        <end position="209"/>
    </location>
</feature>
<feature type="transmembrane region" description="Helical" evidence="5">
    <location>
        <begin position="112"/>
        <end position="132"/>
    </location>
</feature>
<dbReference type="GO" id="GO:0043709">
    <property type="term" value="P:cell adhesion involved in single-species biofilm formation"/>
    <property type="evidence" value="ECO:0007669"/>
    <property type="project" value="TreeGrafter"/>
</dbReference>
<dbReference type="InterPro" id="IPR029787">
    <property type="entry name" value="Nucleotide_cyclase"/>
</dbReference>
<dbReference type="Proteomes" id="UP000095143">
    <property type="component" value="Unassembled WGS sequence"/>
</dbReference>
<comment type="catalytic activity">
    <reaction evidence="4">
        <text>2 GTP = 3',3'-c-di-GMP + 2 diphosphate</text>
        <dbReference type="Rhea" id="RHEA:24898"/>
        <dbReference type="ChEBI" id="CHEBI:33019"/>
        <dbReference type="ChEBI" id="CHEBI:37565"/>
        <dbReference type="ChEBI" id="CHEBI:58805"/>
        <dbReference type="EC" id="2.7.7.65"/>
    </reaction>
</comment>
<feature type="transmembrane region" description="Helical" evidence="5">
    <location>
        <begin position="79"/>
        <end position="100"/>
    </location>
</feature>
<protein>
    <recommendedName>
        <fullName evidence="3">diguanylate cyclase</fullName>
        <ecNumber evidence="3">2.7.7.65</ecNumber>
    </recommendedName>
</protein>
<feature type="transmembrane region" description="Helical" evidence="5">
    <location>
        <begin position="138"/>
        <end position="154"/>
    </location>
</feature>
<dbReference type="InterPro" id="IPR000160">
    <property type="entry name" value="GGDEF_dom"/>
</dbReference>
<comment type="caution">
    <text evidence="7">The sequence shown here is derived from an EMBL/GenBank/DDBJ whole genome shotgun (WGS) entry which is preliminary data.</text>
</comment>
<comment type="cofactor">
    <cofactor evidence="1">
        <name>Mg(2+)</name>
        <dbReference type="ChEBI" id="CHEBI:18420"/>
    </cofactor>
</comment>
<dbReference type="GO" id="GO:1902201">
    <property type="term" value="P:negative regulation of bacterial-type flagellum-dependent cell motility"/>
    <property type="evidence" value="ECO:0007669"/>
    <property type="project" value="TreeGrafter"/>
</dbReference>
<feature type="transmembrane region" description="Helical" evidence="5">
    <location>
        <begin position="161"/>
        <end position="180"/>
    </location>
</feature>
<feature type="transmembrane region" description="Helical" evidence="5">
    <location>
        <begin position="52"/>
        <end position="73"/>
    </location>
</feature>
<dbReference type="EC" id="2.7.7.65" evidence="3"/>
<name>A0A1C2E001_9PSED</name>
<dbReference type="RefSeq" id="WP_065988804.1">
    <property type="nucleotide sequence ID" value="NZ_MDEN01000062.1"/>
</dbReference>
<evidence type="ECO:0000313" key="8">
    <source>
        <dbReference type="Proteomes" id="UP000095143"/>
    </source>
</evidence>
<evidence type="ECO:0000256" key="3">
    <source>
        <dbReference type="ARBA" id="ARBA00012528"/>
    </source>
</evidence>
<dbReference type="Gene3D" id="3.30.70.270">
    <property type="match status" value="1"/>
</dbReference>
<keyword evidence="5" id="KW-0812">Transmembrane</keyword>
<dbReference type="PANTHER" id="PTHR45138:SF9">
    <property type="entry name" value="DIGUANYLATE CYCLASE DGCM-RELATED"/>
    <property type="match status" value="1"/>
</dbReference>
<keyword evidence="5" id="KW-1133">Transmembrane helix</keyword>
<dbReference type="InterPro" id="IPR043128">
    <property type="entry name" value="Rev_trsase/Diguanyl_cyclase"/>
</dbReference>
<dbReference type="InterPro" id="IPR050469">
    <property type="entry name" value="Diguanylate_Cyclase"/>
</dbReference>
<reference evidence="7 8" key="1">
    <citation type="submission" date="2016-08" db="EMBL/GenBank/DDBJ databases">
        <title>Whole genome sequence of Pseudomonas graminis strain UASWS1507, a potential biological control agent for agriculture.</title>
        <authorList>
            <person name="Crovadore J."/>
            <person name="Calmin G."/>
            <person name="Chablais R."/>
            <person name="Cochard B."/>
            <person name="Lefort F."/>
        </authorList>
    </citation>
    <scope>NUCLEOTIDE SEQUENCE [LARGE SCALE GENOMIC DNA]</scope>
    <source>
        <strain evidence="7 8">UASWS1507</strain>
    </source>
</reference>
<evidence type="ECO:0000259" key="6">
    <source>
        <dbReference type="PROSITE" id="PS50887"/>
    </source>
</evidence>
<dbReference type="AlphaFoldDB" id="A0A1C2E001"/>
<dbReference type="GO" id="GO:0005886">
    <property type="term" value="C:plasma membrane"/>
    <property type="evidence" value="ECO:0007669"/>
    <property type="project" value="UniProtKB-SubCell"/>
</dbReference>
<dbReference type="CDD" id="cd01949">
    <property type="entry name" value="GGDEF"/>
    <property type="match status" value="1"/>
</dbReference>
<dbReference type="Pfam" id="PF00990">
    <property type="entry name" value="GGDEF"/>
    <property type="match status" value="1"/>
</dbReference>
<evidence type="ECO:0000313" key="7">
    <source>
        <dbReference type="EMBL" id="OCX20357.1"/>
    </source>
</evidence>
<evidence type="ECO:0000256" key="2">
    <source>
        <dbReference type="ARBA" id="ARBA00004533"/>
    </source>
</evidence>
<dbReference type="GO" id="GO:0052621">
    <property type="term" value="F:diguanylate cyclase activity"/>
    <property type="evidence" value="ECO:0007669"/>
    <property type="project" value="UniProtKB-EC"/>
</dbReference>
<dbReference type="PANTHER" id="PTHR45138">
    <property type="entry name" value="REGULATORY COMPONENTS OF SENSORY TRANSDUCTION SYSTEM"/>
    <property type="match status" value="1"/>
</dbReference>